<evidence type="ECO:0000313" key="3">
    <source>
        <dbReference type="Proteomes" id="UP000179252"/>
    </source>
</evidence>
<proteinExistence type="predicted"/>
<comment type="caution">
    <text evidence="2">The sequence shown here is derived from an EMBL/GenBank/DDBJ whole genome shotgun (WGS) entry which is preliminary data.</text>
</comment>
<keyword evidence="1" id="KW-0812">Transmembrane</keyword>
<protein>
    <submittedName>
        <fullName evidence="2">Uncharacterized protein</fullName>
    </submittedName>
</protein>
<accession>A0A1F5FTJ7</accession>
<feature type="transmembrane region" description="Helical" evidence="1">
    <location>
        <begin position="21"/>
        <end position="45"/>
    </location>
</feature>
<organism evidence="2 3">
    <name type="scientific">Candidatus Curtissbacteria bacterium RBG_13_40_7</name>
    <dbReference type="NCBI Taxonomy" id="1797706"/>
    <lineage>
        <taxon>Bacteria</taxon>
        <taxon>Candidatus Curtissiibacteriota</taxon>
    </lineage>
</organism>
<dbReference type="EMBL" id="MFAU01000069">
    <property type="protein sequence ID" value="OGD82874.1"/>
    <property type="molecule type" value="Genomic_DNA"/>
</dbReference>
<evidence type="ECO:0000313" key="2">
    <source>
        <dbReference type="EMBL" id="OGD82874.1"/>
    </source>
</evidence>
<keyword evidence="1" id="KW-1133">Transmembrane helix</keyword>
<gene>
    <name evidence="2" type="ORF">A2165_01570</name>
</gene>
<name>A0A1F5FTJ7_9BACT</name>
<dbReference type="Proteomes" id="UP000179252">
    <property type="component" value="Unassembled WGS sequence"/>
</dbReference>
<sequence>MKLIKILWRKWLPLAQIIGNFNAQVILTVFYLIIIMPLGVIYRIFADPLRMRLSQAKKRQTNFVKWEHKKETLEEARKQY</sequence>
<dbReference type="AlphaFoldDB" id="A0A1F5FTJ7"/>
<reference evidence="2 3" key="1">
    <citation type="journal article" date="2016" name="Nat. Commun.">
        <title>Thousands of microbial genomes shed light on interconnected biogeochemical processes in an aquifer system.</title>
        <authorList>
            <person name="Anantharaman K."/>
            <person name="Brown C.T."/>
            <person name="Hug L.A."/>
            <person name="Sharon I."/>
            <person name="Castelle C.J."/>
            <person name="Probst A.J."/>
            <person name="Thomas B.C."/>
            <person name="Singh A."/>
            <person name="Wilkins M.J."/>
            <person name="Karaoz U."/>
            <person name="Brodie E.L."/>
            <person name="Williams K.H."/>
            <person name="Hubbard S.S."/>
            <person name="Banfield J.F."/>
        </authorList>
    </citation>
    <scope>NUCLEOTIDE SEQUENCE [LARGE SCALE GENOMIC DNA]</scope>
</reference>
<keyword evidence="1" id="KW-0472">Membrane</keyword>
<evidence type="ECO:0000256" key="1">
    <source>
        <dbReference type="SAM" id="Phobius"/>
    </source>
</evidence>